<protein>
    <submittedName>
        <fullName evidence="4">Oxidoreductase</fullName>
    </submittedName>
</protein>
<feature type="domain" description="FAD dependent oxidoreductase" evidence="3">
    <location>
        <begin position="44"/>
        <end position="398"/>
    </location>
</feature>
<feature type="compositionally biased region" description="Basic and acidic residues" evidence="2">
    <location>
        <begin position="6"/>
        <end position="19"/>
    </location>
</feature>
<organism evidence="4">
    <name type="scientific">Aureimonas frigidaquae</name>
    <dbReference type="NCBI Taxonomy" id="424757"/>
    <lineage>
        <taxon>Bacteria</taxon>
        <taxon>Pseudomonadati</taxon>
        <taxon>Pseudomonadota</taxon>
        <taxon>Alphaproteobacteria</taxon>
        <taxon>Hyphomicrobiales</taxon>
        <taxon>Aurantimonadaceae</taxon>
        <taxon>Aureimonas</taxon>
    </lineage>
</organism>
<dbReference type="AlphaFoldDB" id="A0A0N7KXS4"/>
<dbReference type="PANTHER" id="PTHR13847:SF281">
    <property type="entry name" value="FAD DEPENDENT OXIDOREDUCTASE DOMAIN-CONTAINING PROTEIN"/>
    <property type="match status" value="1"/>
</dbReference>
<dbReference type="EMBL" id="LC066375">
    <property type="protein sequence ID" value="BAT27729.1"/>
    <property type="molecule type" value="Genomic_DNA"/>
</dbReference>
<proteinExistence type="predicted"/>
<evidence type="ECO:0000313" key="4">
    <source>
        <dbReference type="EMBL" id="BAT27729.1"/>
    </source>
</evidence>
<dbReference type="GO" id="GO:0016491">
    <property type="term" value="F:oxidoreductase activity"/>
    <property type="evidence" value="ECO:0007669"/>
    <property type="project" value="UniProtKB-KW"/>
</dbReference>
<dbReference type="GO" id="GO:0005737">
    <property type="term" value="C:cytoplasm"/>
    <property type="evidence" value="ECO:0007669"/>
    <property type="project" value="TreeGrafter"/>
</dbReference>
<feature type="region of interest" description="Disordered" evidence="2">
    <location>
        <begin position="6"/>
        <end position="27"/>
    </location>
</feature>
<dbReference type="Pfam" id="PF01266">
    <property type="entry name" value="DAO"/>
    <property type="match status" value="1"/>
</dbReference>
<dbReference type="Gene3D" id="3.30.9.10">
    <property type="entry name" value="D-Amino Acid Oxidase, subunit A, domain 2"/>
    <property type="match status" value="1"/>
</dbReference>
<evidence type="ECO:0000259" key="3">
    <source>
        <dbReference type="Pfam" id="PF01266"/>
    </source>
</evidence>
<sequence length="443" mass="46762">MILEVKDAADDGGMERDPTTHGLWAQTAPKPVECPALDGAKTADIAIVGGGYTGLSAALELAERGLSVRLLEAVSIGYGGSGRNVGLVNAGLWVRPSALLDLLGPLYGPRLLHVLGNGPSEVFARVERHGMACEAVRNGALHCGVGEDGARELSERATEWQAHGAPVELLDASATQGAVGSTAYRAALLDRRAGTIQPLAYARGLARAAQEAGAWLHADSPVRSVTRSGAAWTLSTPGGSVTAARILVATNAYTKGLWPQLREELVHLPYFNFATVPLPGTVRETILPGGQGCWDTKDVLTSFRFDAANRLVLGSVGALRGAGRPIHERWARATLRRLFPTLGPIMGKIAFDSAWYGMIGMTADAVPRFHRLDEGVVSVSGYNGRGIAPGTVFGRLMAGHLAGEIAESELPLPVTPPTAQSFRALREGFYEYGAQIAHLTSKI</sequence>
<accession>A0A0N7KXS4</accession>
<dbReference type="Gene3D" id="3.50.50.60">
    <property type="entry name" value="FAD/NAD(P)-binding domain"/>
    <property type="match status" value="1"/>
</dbReference>
<dbReference type="SUPFAM" id="SSF51905">
    <property type="entry name" value="FAD/NAD(P)-binding domain"/>
    <property type="match status" value="1"/>
</dbReference>
<name>A0A0N7KXS4_9HYPH</name>
<evidence type="ECO:0000256" key="2">
    <source>
        <dbReference type="SAM" id="MobiDB-lite"/>
    </source>
</evidence>
<dbReference type="InterPro" id="IPR036188">
    <property type="entry name" value="FAD/NAD-bd_sf"/>
</dbReference>
<evidence type="ECO:0000256" key="1">
    <source>
        <dbReference type="ARBA" id="ARBA00023002"/>
    </source>
</evidence>
<dbReference type="PANTHER" id="PTHR13847">
    <property type="entry name" value="SARCOSINE DEHYDROGENASE-RELATED"/>
    <property type="match status" value="1"/>
</dbReference>
<dbReference type="InterPro" id="IPR006076">
    <property type="entry name" value="FAD-dep_OxRdtase"/>
</dbReference>
<reference evidence="4" key="1">
    <citation type="journal article" date="2015" name="Proc. Natl. Acad. Sci. U.S.A.">
        <title>Bacterial clade with the ribosomal RNA operon on a small plasmid rather than the chromosome.</title>
        <authorList>
            <person name="Anda M."/>
            <person name="Ohtsubo Y."/>
            <person name="Okubo T."/>
            <person name="Sugawara M."/>
            <person name="Nagata Y."/>
            <person name="Tsuda M."/>
            <person name="Minamisawa K."/>
            <person name="Mitsui H."/>
        </authorList>
    </citation>
    <scope>NUCLEOTIDE SEQUENCE</scope>
    <source>
        <strain evidence="4">JCM 14755</strain>
    </source>
</reference>
<dbReference type="PRINTS" id="PR00411">
    <property type="entry name" value="PNDRDTASEI"/>
</dbReference>
<keyword evidence="1" id="KW-0560">Oxidoreductase</keyword>